<keyword evidence="3 5" id="KW-1133">Transmembrane helix</keyword>
<dbReference type="GO" id="GO:0016020">
    <property type="term" value="C:membrane"/>
    <property type="evidence" value="ECO:0007669"/>
    <property type="project" value="UniProtKB-SubCell"/>
</dbReference>
<feature type="transmembrane region" description="Helical" evidence="5">
    <location>
        <begin position="20"/>
        <end position="41"/>
    </location>
</feature>
<evidence type="ECO:0000259" key="6">
    <source>
        <dbReference type="Pfam" id="PF06271"/>
    </source>
</evidence>
<organism evidence="7 8">
    <name type="scientific">Nocardioides gansuensis</name>
    <dbReference type="NCBI Taxonomy" id="2138300"/>
    <lineage>
        <taxon>Bacteria</taxon>
        <taxon>Bacillati</taxon>
        <taxon>Actinomycetota</taxon>
        <taxon>Actinomycetes</taxon>
        <taxon>Propionibacteriales</taxon>
        <taxon>Nocardioidaceae</taxon>
        <taxon>Nocardioides</taxon>
    </lineage>
</organism>
<evidence type="ECO:0000256" key="5">
    <source>
        <dbReference type="SAM" id="Phobius"/>
    </source>
</evidence>
<evidence type="ECO:0000313" key="8">
    <source>
        <dbReference type="Proteomes" id="UP000246018"/>
    </source>
</evidence>
<proteinExistence type="predicted"/>
<dbReference type="InterPro" id="IPR010432">
    <property type="entry name" value="RDD"/>
</dbReference>
<dbReference type="RefSeq" id="WP_116570354.1">
    <property type="nucleotide sequence ID" value="NZ_QDGZ01000001.1"/>
</dbReference>
<comment type="caution">
    <text evidence="7">The sequence shown here is derived from an EMBL/GenBank/DDBJ whole genome shotgun (WGS) entry which is preliminary data.</text>
</comment>
<dbReference type="AlphaFoldDB" id="A0A2T8FEU3"/>
<keyword evidence="2 5" id="KW-0812">Transmembrane</keyword>
<name>A0A2T8FEU3_9ACTN</name>
<sequence>MHPGLTHEPARLGRRAVARLVELALAAVLYAAVALVAVQLGRTGSGPLALGVVVAAVLVHLVATVGCLLARAALPGQLILGLEHVDPDDGQRAGRRALLKYVVEGAVTAITFGAAVIVVAFTVRPPDHRSWFDKVAGVALVDLRRPRTGISGRTTPGARWAPSP</sequence>
<feature type="domain" description="RDD" evidence="6">
    <location>
        <begin position="10"/>
        <end position="137"/>
    </location>
</feature>
<evidence type="ECO:0000256" key="1">
    <source>
        <dbReference type="ARBA" id="ARBA00004141"/>
    </source>
</evidence>
<gene>
    <name evidence="7" type="ORF">DDE18_00885</name>
</gene>
<protein>
    <recommendedName>
        <fullName evidence="6">RDD domain-containing protein</fullName>
    </recommendedName>
</protein>
<evidence type="ECO:0000313" key="7">
    <source>
        <dbReference type="EMBL" id="PVG84226.1"/>
    </source>
</evidence>
<comment type="subcellular location">
    <subcellularLocation>
        <location evidence="1">Membrane</location>
        <topology evidence="1">Multi-pass membrane protein</topology>
    </subcellularLocation>
</comment>
<feature type="transmembrane region" description="Helical" evidence="5">
    <location>
        <begin position="47"/>
        <end position="70"/>
    </location>
</feature>
<evidence type="ECO:0000256" key="4">
    <source>
        <dbReference type="ARBA" id="ARBA00023136"/>
    </source>
</evidence>
<dbReference type="OrthoDB" id="4625746at2"/>
<reference evidence="7 8" key="1">
    <citation type="submission" date="2018-04" db="EMBL/GenBank/DDBJ databases">
        <title>Genome of Nocardioides gansuensis WSJ-1.</title>
        <authorList>
            <person name="Wu S."/>
            <person name="Wang G."/>
        </authorList>
    </citation>
    <scope>NUCLEOTIDE SEQUENCE [LARGE SCALE GENOMIC DNA]</scope>
    <source>
        <strain evidence="7 8">WSJ-1</strain>
    </source>
</reference>
<dbReference type="EMBL" id="QDGZ01000001">
    <property type="protein sequence ID" value="PVG84226.1"/>
    <property type="molecule type" value="Genomic_DNA"/>
</dbReference>
<evidence type="ECO:0000256" key="2">
    <source>
        <dbReference type="ARBA" id="ARBA00022692"/>
    </source>
</evidence>
<evidence type="ECO:0000256" key="3">
    <source>
        <dbReference type="ARBA" id="ARBA00022989"/>
    </source>
</evidence>
<dbReference type="Proteomes" id="UP000246018">
    <property type="component" value="Unassembled WGS sequence"/>
</dbReference>
<keyword evidence="8" id="KW-1185">Reference proteome</keyword>
<feature type="transmembrane region" description="Helical" evidence="5">
    <location>
        <begin position="101"/>
        <end position="123"/>
    </location>
</feature>
<keyword evidence="4 5" id="KW-0472">Membrane</keyword>
<accession>A0A2T8FEU3</accession>
<dbReference type="Pfam" id="PF06271">
    <property type="entry name" value="RDD"/>
    <property type="match status" value="1"/>
</dbReference>